<dbReference type="InterPro" id="IPR004254">
    <property type="entry name" value="AdipoR/HlyIII-related"/>
</dbReference>
<dbReference type="EMBL" id="FLUQ01000002">
    <property type="protein sequence ID" value="SBW03499.1"/>
    <property type="molecule type" value="Genomic_DNA"/>
</dbReference>
<evidence type="ECO:0000256" key="1">
    <source>
        <dbReference type="ARBA" id="ARBA00004651"/>
    </source>
</evidence>
<keyword evidence="7" id="KW-0479">Metal-binding</keyword>
<evidence type="ECO:0008006" key="10">
    <source>
        <dbReference type="Google" id="ProtNLM"/>
    </source>
</evidence>
<proteinExistence type="inferred from homology"/>
<feature type="binding site" evidence="7">
    <location>
        <position position="61"/>
    </location>
    <ligand>
        <name>Zn(2+)</name>
        <dbReference type="ChEBI" id="CHEBI:29105"/>
    </ligand>
</feature>
<evidence type="ECO:0000256" key="3">
    <source>
        <dbReference type="ARBA" id="ARBA00022475"/>
    </source>
</evidence>
<gene>
    <name evidence="9" type="ORF">KL86DPRO_20154</name>
</gene>
<evidence type="ECO:0000256" key="7">
    <source>
        <dbReference type="PIRSR" id="PIRSR604254-1"/>
    </source>
</evidence>
<dbReference type="InterPro" id="IPR005744">
    <property type="entry name" value="Hy-lIII"/>
</dbReference>
<dbReference type="PANTHER" id="PTHR20855">
    <property type="entry name" value="ADIPOR/PROGESTIN RECEPTOR-RELATED"/>
    <property type="match status" value="1"/>
</dbReference>
<dbReference type="PANTHER" id="PTHR20855:SF3">
    <property type="entry name" value="LD03007P"/>
    <property type="match status" value="1"/>
</dbReference>
<name>A0A212JVL8_9DELT</name>
<evidence type="ECO:0000256" key="5">
    <source>
        <dbReference type="ARBA" id="ARBA00022989"/>
    </source>
</evidence>
<feature type="transmembrane region" description="Helical" evidence="8">
    <location>
        <begin position="12"/>
        <end position="29"/>
    </location>
</feature>
<feature type="binding site" evidence="7">
    <location>
        <position position="190"/>
    </location>
    <ligand>
        <name>Zn(2+)</name>
        <dbReference type="ChEBI" id="CHEBI:29105"/>
    </ligand>
</feature>
<evidence type="ECO:0000256" key="6">
    <source>
        <dbReference type="ARBA" id="ARBA00023136"/>
    </source>
</evidence>
<evidence type="ECO:0000313" key="9">
    <source>
        <dbReference type="EMBL" id="SBW03499.1"/>
    </source>
</evidence>
<dbReference type="AlphaFoldDB" id="A0A212JVL8"/>
<dbReference type="GO" id="GO:0140911">
    <property type="term" value="F:pore-forming activity"/>
    <property type="evidence" value="ECO:0007669"/>
    <property type="project" value="InterPro"/>
</dbReference>
<keyword evidence="3" id="KW-1003">Cell membrane</keyword>
<feature type="binding site" evidence="7">
    <location>
        <position position="194"/>
    </location>
    <ligand>
        <name>Zn(2+)</name>
        <dbReference type="ChEBI" id="CHEBI:29105"/>
    </ligand>
</feature>
<keyword evidence="7" id="KW-0862">Zinc</keyword>
<keyword evidence="5 8" id="KW-1133">Transmembrane helix</keyword>
<comment type="subcellular location">
    <subcellularLocation>
        <location evidence="1">Cell membrane</location>
        <topology evidence="1">Multi-pass membrane protein</topology>
    </subcellularLocation>
</comment>
<dbReference type="Pfam" id="PF03006">
    <property type="entry name" value="HlyIII"/>
    <property type="match status" value="1"/>
</dbReference>
<comment type="similarity">
    <text evidence="2">Belongs to the UPF0073 (Hly-III) family.</text>
</comment>
<feature type="transmembrane region" description="Helical" evidence="8">
    <location>
        <begin position="41"/>
        <end position="60"/>
    </location>
</feature>
<keyword evidence="6 8" id="KW-0472">Membrane</keyword>
<organism evidence="9">
    <name type="scientific">uncultured delta proteobacterium</name>
    <dbReference type="NCBI Taxonomy" id="34034"/>
    <lineage>
        <taxon>Bacteria</taxon>
        <taxon>Deltaproteobacteria</taxon>
        <taxon>environmental samples</taxon>
    </lineage>
</organism>
<feature type="transmembrane region" description="Helical" evidence="8">
    <location>
        <begin position="103"/>
        <end position="123"/>
    </location>
</feature>
<feature type="transmembrane region" description="Helical" evidence="8">
    <location>
        <begin position="189"/>
        <end position="212"/>
    </location>
</feature>
<feature type="transmembrane region" description="Helical" evidence="8">
    <location>
        <begin position="80"/>
        <end position="97"/>
    </location>
</feature>
<keyword evidence="4 8" id="KW-0812">Transmembrane</keyword>
<evidence type="ECO:0000256" key="4">
    <source>
        <dbReference type="ARBA" id="ARBA00022692"/>
    </source>
</evidence>
<dbReference type="GO" id="GO:0046872">
    <property type="term" value="F:metal ion binding"/>
    <property type="evidence" value="ECO:0007669"/>
    <property type="project" value="UniProtKB-KW"/>
</dbReference>
<dbReference type="NCBIfam" id="TIGR01065">
    <property type="entry name" value="hlyIII"/>
    <property type="match status" value="1"/>
</dbReference>
<protein>
    <recommendedName>
        <fullName evidence="10">Hemolysin-3</fullName>
    </recommendedName>
</protein>
<dbReference type="GO" id="GO:0005886">
    <property type="term" value="C:plasma membrane"/>
    <property type="evidence" value="ECO:0007669"/>
    <property type="project" value="UniProtKB-SubCell"/>
</dbReference>
<sequence>MMQKIRDPVSCLTHLSGAVAALFCTVWMIRKAVPFGTAYTVSFAVFGATLIMLYSASAVYHMLRVRDGALRILRRIDHTMIFFLIAGTYTPVCVIPLRGPWGWSILSVVWGLALLGTFMKIFWLHAPRALSTGIYVAMGWLVVVAFYPLLHAISAGTFVLLLLGGLSYTAGAVIYALKWPPLQIQWLGFHDIFHLFVLLGSTFHVLFMIRLFPA</sequence>
<evidence type="ECO:0000256" key="8">
    <source>
        <dbReference type="SAM" id="Phobius"/>
    </source>
</evidence>
<feature type="transmembrane region" description="Helical" evidence="8">
    <location>
        <begin position="156"/>
        <end position="177"/>
    </location>
</feature>
<feature type="transmembrane region" description="Helical" evidence="8">
    <location>
        <begin position="130"/>
        <end position="150"/>
    </location>
</feature>
<evidence type="ECO:0000256" key="2">
    <source>
        <dbReference type="ARBA" id="ARBA00008488"/>
    </source>
</evidence>
<accession>A0A212JVL8</accession>
<reference evidence="9" key="1">
    <citation type="submission" date="2016-04" db="EMBL/GenBank/DDBJ databases">
        <authorList>
            <person name="Evans L.H."/>
            <person name="Alamgir A."/>
            <person name="Owens N."/>
            <person name="Weber N.D."/>
            <person name="Virtaneva K."/>
            <person name="Barbian K."/>
            <person name="Babar A."/>
            <person name="Rosenke K."/>
        </authorList>
    </citation>
    <scope>NUCLEOTIDE SEQUENCE</scope>
    <source>
        <strain evidence="9">86</strain>
    </source>
</reference>